<keyword evidence="2" id="KW-1185">Reference proteome</keyword>
<comment type="caution">
    <text evidence="1">The sequence shown here is derived from an EMBL/GenBank/DDBJ whole genome shotgun (WGS) entry which is preliminary data.</text>
</comment>
<evidence type="ECO:0000313" key="2">
    <source>
        <dbReference type="Proteomes" id="UP000703269"/>
    </source>
</evidence>
<name>A0A9P3G2Q3_9APHY</name>
<proteinExistence type="predicted"/>
<gene>
    <name evidence="1" type="ORF">PsYK624_028720</name>
</gene>
<dbReference type="EMBL" id="BPQB01000005">
    <property type="protein sequence ID" value="GJE86789.1"/>
    <property type="molecule type" value="Genomic_DNA"/>
</dbReference>
<evidence type="ECO:0000313" key="1">
    <source>
        <dbReference type="EMBL" id="GJE86789.1"/>
    </source>
</evidence>
<accession>A0A9P3G2Q3</accession>
<reference evidence="1 2" key="1">
    <citation type="submission" date="2021-08" db="EMBL/GenBank/DDBJ databases">
        <title>Draft Genome Sequence of Phanerochaete sordida strain YK-624.</title>
        <authorList>
            <person name="Mori T."/>
            <person name="Dohra H."/>
            <person name="Suzuki T."/>
            <person name="Kawagishi H."/>
            <person name="Hirai H."/>
        </authorList>
    </citation>
    <scope>NUCLEOTIDE SEQUENCE [LARGE SCALE GENOMIC DNA]</scope>
    <source>
        <strain evidence="1 2">YK-624</strain>
    </source>
</reference>
<sequence>MPKKYIEYTVPASAARENTFGPPLNGTKRGKWAFIYDNMRYVGLCAGEVVESRRGVQLVLRFAGGTTRQVYEAACAQVHDDEPVTFAPSF</sequence>
<dbReference type="Proteomes" id="UP000703269">
    <property type="component" value="Unassembled WGS sequence"/>
</dbReference>
<dbReference type="AlphaFoldDB" id="A0A9P3G2Q3"/>
<organism evidence="1 2">
    <name type="scientific">Phanerochaete sordida</name>
    <dbReference type="NCBI Taxonomy" id="48140"/>
    <lineage>
        <taxon>Eukaryota</taxon>
        <taxon>Fungi</taxon>
        <taxon>Dikarya</taxon>
        <taxon>Basidiomycota</taxon>
        <taxon>Agaricomycotina</taxon>
        <taxon>Agaricomycetes</taxon>
        <taxon>Polyporales</taxon>
        <taxon>Phanerochaetaceae</taxon>
        <taxon>Phanerochaete</taxon>
    </lineage>
</organism>
<protein>
    <submittedName>
        <fullName evidence="1">Uncharacterized protein</fullName>
    </submittedName>
</protein>